<dbReference type="EMBL" id="CAADFM010000290">
    <property type="protein sequence ID" value="VFK21164.1"/>
    <property type="molecule type" value="Genomic_DNA"/>
</dbReference>
<dbReference type="PANTHER" id="PTHR43861">
    <property type="entry name" value="TRANS-ACONITATE 2-METHYLTRANSFERASE-RELATED"/>
    <property type="match status" value="1"/>
</dbReference>
<dbReference type="InterPro" id="IPR041698">
    <property type="entry name" value="Methyltransf_25"/>
</dbReference>
<keyword evidence="1 3" id="KW-0808">Transferase</keyword>
<proteinExistence type="predicted"/>
<evidence type="ECO:0000256" key="1">
    <source>
        <dbReference type="ARBA" id="ARBA00022679"/>
    </source>
</evidence>
<evidence type="ECO:0000259" key="2">
    <source>
        <dbReference type="Pfam" id="PF13649"/>
    </source>
</evidence>
<reference evidence="3" key="1">
    <citation type="submission" date="2019-02" db="EMBL/GenBank/DDBJ databases">
        <authorList>
            <person name="Gruber-Vodicka R. H."/>
            <person name="Seah K. B. B."/>
        </authorList>
    </citation>
    <scope>NUCLEOTIDE SEQUENCE</scope>
    <source>
        <strain evidence="3">BECK_S312</strain>
        <strain evidence="4">BECK_S426</strain>
    </source>
</reference>
<dbReference type="EMBL" id="CAADFP010000287">
    <property type="protein sequence ID" value="VFK34636.1"/>
    <property type="molecule type" value="Genomic_DNA"/>
</dbReference>
<dbReference type="AlphaFoldDB" id="A0A450WVY8"/>
<accession>A0A450WVY8</accession>
<dbReference type="CDD" id="cd02440">
    <property type="entry name" value="AdoMet_MTases"/>
    <property type="match status" value="1"/>
</dbReference>
<sequence>MSQSWKEVWAKRKLDPSRDTVLAQLLAADGLDTGFGSVREESWRDFVVRTASALELGPEEEIFDLGCGAGAFLYPLYEKGHQIGGLDQSDALIRYAREAMPEGSFVCGDAVDLDSEERWDVVVSCGVFLYFLDLRYAQRVIEQMVKKARKCVAILDVPDLSTKEAAMAYRRGTLGETEYEERYRGLDHLFYERKWIMRQFKALGCRNVYTIDQKIEGYPNAQFRFNAFAKVG</sequence>
<gene>
    <name evidence="3" type="ORF">BECKLPF1236A_GA0070988_102905</name>
    <name evidence="4" type="ORF">BECKLPF1236C_GA0070990_102875</name>
</gene>
<feature type="domain" description="Methyltransferase" evidence="2">
    <location>
        <begin position="62"/>
        <end position="146"/>
    </location>
</feature>
<dbReference type="Pfam" id="PF13649">
    <property type="entry name" value="Methyltransf_25"/>
    <property type="match status" value="1"/>
</dbReference>
<dbReference type="GO" id="GO:0032259">
    <property type="term" value="P:methylation"/>
    <property type="evidence" value="ECO:0007669"/>
    <property type="project" value="UniProtKB-KW"/>
</dbReference>
<dbReference type="GO" id="GO:0008168">
    <property type="term" value="F:methyltransferase activity"/>
    <property type="evidence" value="ECO:0007669"/>
    <property type="project" value="UniProtKB-KW"/>
</dbReference>
<keyword evidence="3" id="KW-0489">Methyltransferase</keyword>
<evidence type="ECO:0000313" key="4">
    <source>
        <dbReference type="EMBL" id="VFK34636.1"/>
    </source>
</evidence>
<dbReference type="InterPro" id="IPR029063">
    <property type="entry name" value="SAM-dependent_MTases_sf"/>
</dbReference>
<protein>
    <submittedName>
        <fullName evidence="3">Methyltransferase domain-containing protein</fullName>
    </submittedName>
</protein>
<evidence type="ECO:0000313" key="3">
    <source>
        <dbReference type="EMBL" id="VFK21164.1"/>
    </source>
</evidence>
<organism evidence="3">
    <name type="scientific">Candidatus Kentrum sp. LPFa</name>
    <dbReference type="NCBI Taxonomy" id="2126335"/>
    <lineage>
        <taxon>Bacteria</taxon>
        <taxon>Pseudomonadati</taxon>
        <taxon>Pseudomonadota</taxon>
        <taxon>Gammaproteobacteria</taxon>
        <taxon>Candidatus Kentrum</taxon>
    </lineage>
</organism>
<dbReference type="SUPFAM" id="SSF53335">
    <property type="entry name" value="S-adenosyl-L-methionine-dependent methyltransferases"/>
    <property type="match status" value="1"/>
</dbReference>
<name>A0A450WVY8_9GAMM</name>
<dbReference type="Gene3D" id="3.40.50.150">
    <property type="entry name" value="Vaccinia Virus protein VP39"/>
    <property type="match status" value="1"/>
</dbReference>